<name>A0A2B4R5V5_STYPI</name>
<gene>
    <name evidence="5" type="ORF">AWC38_SpisGene23883</name>
</gene>
<feature type="active site" description="Glycyl thioester intermediate" evidence="2">
    <location>
        <position position="558"/>
    </location>
</feature>
<proteinExistence type="predicted"/>
<dbReference type="Pfam" id="PF00632">
    <property type="entry name" value="HECT"/>
    <property type="match status" value="1"/>
</dbReference>
<dbReference type="PROSITE" id="PS50237">
    <property type="entry name" value="HECT"/>
    <property type="match status" value="1"/>
</dbReference>
<organism evidence="5 6">
    <name type="scientific">Stylophora pistillata</name>
    <name type="common">Smooth cauliflower coral</name>
    <dbReference type="NCBI Taxonomy" id="50429"/>
    <lineage>
        <taxon>Eukaryota</taxon>
        <taxon>Metazoa</taxon>
        <taxon>Cnidaria</taxon>
        <taxon>Anthozoa</taxon>
        <taxon>Hexacorallia</taxon>
        <taxon>Scleractinia</taxon>
        <taxon>Astrocoeniina</taxon>
        <taxon>Pocilloporidae</taxon>
        <taxon>Stylophora</taxon>
    </lineage>
</organism>
<feature type="compositionally biased region" description="Basic and acidic residues" evidence="3">
    <location>
        <begin position="1"/>
        <end position="10"/>
    </location>
</feature>
<dbReference type="OrthoDB" id="5977147at2759"/>
<keyword evidence="1 2" id="KW-0833">Ubl conjugation pathway</keyword>
<dbReference type="AlphaFoldDB" id="A0A2B4R5V5"/>
<feature type="region of interest" description="Disordered" evidence="3">
    <location>
        <begin position="217"/>
        <end position="247"/>
    </location>
</feature>
<dbReference type="SUPFAM" id="SSF56204">
    <property type="entry name" value="Hect, E3 ligase catalytic domain"/>
    <property type="match status" value="1"/>
</dbReference>
<evidence type="ECO:0000313" key="6">
    <source>
        <dbReference type="Proteomes" id="UP000225706"/>
    </source>
</evidence>
<dbReference type="Proteomes" id="UP000225706">
    <property type="component" value="Unassembled WGS sequence"/>
</dbReference>
<dbReference type="Gene3D" id="3.30.2410.10">
    <property type="entry name" value="Hect, E3 ligase catalytic domain"/>
    <property type="match status" value="1"/>
</dbReference>
<dbReference type="GO" id="GO:0004842">
    <property type="term" value="F:ubiquitin-protein transferase activity"/>
    <property type="evidence" value="ECO:0007669"/>
    <property type="project" value="InterPro"/>
</dbReference>
<reference evidence="6" key="1">
    <citation type="journal article" date="2017" name="bioRxiv">
        <title>Comparative analysis of the genomes of Stylophora pistillata and Acropora digitifera provides evidence for extensive differences between species of corals.</title>
        <authorList>
            <person name="Voolstra C.R."/>
            <person name="Li Y."/>
            <person name="Liew Y.J."/>
            <person name="Baumgarten S."/>
            <person name="Zoccola D."/>
            <person name="Flot J.-F."/>
            <person name="Tambutte S."/>
            <person name="Allemand D."/>
            <person name="Aranda M."/>
        </authorList>
    </citation>
    <scope>NUCLEOTIDE SEQUENCE [LARGE SCALE GENOMIC DNA]</scope>
</reference>
<evidence type="ECO:0000259" key="4">
    <source>
        <dbReference type="PROSITE" id="PS50237"/>
    </source>
</evidence>
<evidence type="ECO:0000256" key="1">
    <source>
        <dbReference type="ARBA" id="ARBA00022786"/>
    </source>
</evidence>
<protein>
    <recommendedName>
        <fullName evidence="4">HECT domain-containing protein</fullName>
    </recommendedName>
</protein>
<dbReference type="InterPro" id="IPR000569">
    <property type="entry name" value="HECT_dom"/>
</dbReference>
<sequence length="595" mass="67168">MLEEASRILRNDNLQAAPPPERRPNANNVNVSDVVRSARSMLNASSSNGVFRRMNCSERVRSFAIYPNRQMQARARSAPGKQQQTKGKGEKKVLEFAVLKCTEEEQENMKWDSVIANGMLLLNESDYEEAIRESIKESLKRKFPMIGSNDFQFVNVRQRKISILELGPGTEYSFAVVKKMAGQGVLYIRIKPGFEFLYEEDNDSCLEVSSLEKVEENSHHTVSNSPVQPVVNAFRGGDGDKQPNQEGSRELNTLALSDPLYAGDFPDKEPDELLPEIEKHSLSDPVEILKCLQQQVIKGRALEVVDSGNLPKGETNYITVDCSNILTTTFAEFESINDFCKTFEEHFMGEEARDLGGARKEWIRLMNHAMKEKYFTNALREFLSDEYFFVGVMMGVALLQNGQLPCILPLDVIDRLVNKQEEDKCIINLQQGLDVFGLVRVFRGKPILLYLLRPSNASLTFAMQLKMLKPVFSPDGSTACSKEKEVYACFVKYVRQVASGRRHPLSLSSILVFVTGAAEEPVLGFPLHPSIEFAYRETFHKSTETEESVCYLPSAHTCTNTLVLPRGPLIAKMPSEREMFEMFDLAFSNNHFGKM</sequence>
<evidence type="ECO:0000256" key="3">
    <source>
        <dbReference type="SAM" id="MobiDB-lite"/>
    </source>
</evidence>
<feature type="domain" description="HECT" evidence="4">
    <location>
        <begin position="510"/>
        <end position="565"/>
    </location>
</feature>
<feature type="region of interest" description="Disordered" evidence="3">
    <location>
        <begin position="1"/>
        <end position="29"/>
    </location>
</feature>
<dbReference type="EMBL" id="LSMT01001523">
    <property type="protein sequence ID" value="PFX12199.1"/>
    <property type="molecule type" value="Genomic_DNA"/>
</dbReference>
<keyword evidence="6" id="KW-1185">Reference proteome</keyword>
<dbReference type="InterPro" id="IPR035983">
    <property type="entry name" value="Hect_E3_ubiquitin_ligase"/>
</dbReference>
<accession>A0A2B4R5V5</accession>
<dbReference type="Gene3D" id="3.90.1750.10">
    <property type="entry name" value="Hect, E3 ligase catalytic domains"/>
    <property type="match status" value="1"/>
</dbReference>
<evidence type="ECO:0000313" key="5">
    <source>
        <dbReference type="EMBL" id="PFX12199.1"/>
    </source>
</evidence>
<feature type="compositionally biased region" description="Basic and acidic residues" evidence="3">
    <location>
        <begin position="237"/>
        <end position="247"/>
    </location>
</feature>
<comment type="caution">
    <text evidence="5">The sequence shown here is derived from an EMBL/GenBank/DDBJ whole genome shotgun (WGS) entry which is preliminary data.</text>
</comment>
<evidence type="ECO:0000256" key="2">
    <source>
        <dbReference type="PROSITE-ProRule" id="PRU00104"/>
    </source>
</evidence>